<keyword evidence="4" id="KW-1185">Reference proteome</keyword>
<keyword evidence="2" id="KW-0732">Signal</keyword>
<evidence type="ECO:0000313" key="4">
    <source>
        <dbReference type="Proteomes" id="UP000071641"/>
    </source>
</evidence>
<organism evidence="3 4">
    <name type="scientific">Grimontia celer</name>
    <dbReference type="NCBI Taxonomy" id="1796497"/>
    <lineage>
        <taxon>Bacteria</taxon>
        <taxon>Pseudomonadati</taxon>
        <taxon>Pseudomonadota</taxon>
        <taxon>Gammaproteobacteria</taxon>
        <taxon>Vibrionales</taxon>
        <taxon>Vibrionaceae</taxon>
        <taxon>Grimontia</taxon>
    </lineage>
</organism>
<dbReference type="RefSeq" id="WP_062665430.1">
    <property type="nucleotide sequence ID" value="NZ_FIZX01000002.1"/>
</dbReference>
<keyword evidence="1" id="KW-0175">Coiled coil</keyword>
<dbReference type="PIRSF" id="PIRSF028069">
    <property type="entry name" value="UCP028069"/>
    <property type="match status" value="1"/>
</dbReference>
<dbReference type="AlphaFoldDB" id="A0A128F8S2"/>
<evidence type="ECO:0000313" key="3">
    <source>
        <dbReference type="EMBL" id="CZF83172.1"/>
    </source>
</evidence>
<feature type="signal peptide" evidence="2">
    <location>
        <begin position="1"/>
        <end position="21"/>
    </location>
</feature>
<reference evidence="4" key="1">
    <citation type="submission" date="2016-02" db="EMBL/GenBank/DDBJ databases">
        <authorList>
            <person name="Rodrigo-Torres Lidia"/>
            <person name="Arahal R.David."/>
        </authorList>
    </citation>
    <scope>NUCLEOTIDE SEQUENCE [LARGE SCALE GENOMIC DNA]</scope>
    <source>
        <strain evidence="4">CECT 9029</strain>
    </source>
</reference>
<dbReference type="Pfam" id="PF11932">
    <property type="entry name" value="DUF3450"/>
    <property type="match status" value="1"/>
</dbReference>
<name>A0A128F8S2_9GAMM</name>
<evidence type="ECO:0000256" key="1">
    <source>
        <dbReference type="SAM" id="Coils"/>
    </source>
</evidence>
<dbReference type="STRING" id="1796497.GCE9029_03676"/>
<protein>
    <recommendedName>
        <fullName evidence="5">DUF3450 domain-containing protein</fullName>
    </recommendedName>
</protein>
<dbReference type="InterPro" id="IPR016866">
    <property type="entry name" value="UCP028069"/>
</dbReference>
<gene>
    <name evidence="3" type="ORF">GCE9029_03676</name>
</gene>
<evidence type="ECO:0000256" key="2">
    <source>
        <dbReference type="SAM" id="SignalP"/>
    </source>
</evidence>
<dbReference type="OrthoDB" id="5880116at2"/>
<proteinExistence type="predicted"/>
<accession>A0A128F8S2</accession>
<evidence type="ECO:0008006" key="5">
    <source>
        <dbReference type="Google" id="ProtNLM"/>
    </source>
</evidence>
<dbReference type="Proteomes" id="UP000071641">
    <property type="component" value="Unassembled WGS sequence"/>
</dbReference>
<feature type="coiled-coil region" evidence="1">
    <location>
        <begin position="45"/>
        <end position="100"/>
    </location>
</feature>
<feature type="chain" id="PRO_5007282227" description="DUF3450 domain-containing protein" evidence="2">
    <location>
        <begin position="22"/>
        <end position="256"/>
    </location>
</feature>
<dbReference type="EMBL" id="FIZX01000002">
    <property type="protein sequence ID" value="CZF83172.1"/>
    <property type="molecule type" value="Genomic_DNA"/>
</dbReference>
<sequence>MNAVKRFGAATLLSLPLFAHATDIDKAAAIETQTVKAAAVSQHRINVSDEQAQSTKAEIERLQREIENLTLYRNHLKSLVENQEQEQASLNQQLTDIAQTRQGIVPLMYRMIDDLDIWVNQDLPIKPEQRQSRVDGLKTLMTRADVADAEKFRRILEAYQIELDYGAKLGVYQETLTLENVDREVDVLHLGRLSLVAKSLNGDAFWFYDQSAAKWLPVDKRAHEAIQQAFDVANKKQPPTLMSLPLSISMAKGSVQ</sequence>